<feature type="region of interest" description="Disordered" evidence="1">
    <location>
        <begin position="1302"/>
        <end position="1322"/>
    </location>
</feature>
<organism evidence="2 3">
    <name type="scientific">Sphagnum troendelagicum</name>
    <dbReference type="NCBI Taxonomy" id="128251"/>
    <lineage>
        <taxon>Eukaryota</taxon>
        <taxon>Viridiplantae</taxon>
        <taxon>Streptophyta</taxon>
        <taxon>Embryophyta</taxon>
        <taxon>Bryophyta</taxon>
        <taxon>Sphagnophytina</taxon>
        <taxon>Sphagnopsida</taxon>
        <taxon>Sphagnales</taxon>
        <taxon>Sphagnaceae</taxon>
        <taxon>Sphagnum</taxon>
    </lineage>
</organism>
<feature type="compositionally biased region" description="Polar residues" evidence="1">
    <location>
        <begin position="60"/>
        <end position="82"/>
    </location>
</feature>
<feature type="region of interest" description="Disordered" evidence="1">
    <location>
        <begin position="408"/>
        <end position="459"/>
    </location>
</feature>
<feature type="region of interest" description="Disordered" evidence="1">
    <location>
        <begin position="318"/>
        <end position="339"/>
    </location>
</feature>
<accession>A0ABP0TRT5</accession>
<sequence>MKSDVPLDYAIFHLTPTRTRCELLVASGKEKERLATGLIKPFLTHLKAVEDQISNGCCSSSSITLQPPPSTTNTFGDTNANASKKKDPPPPPPHDSPWFTKGTVERFVRFVSTPEVLEFVSSVEDELTQIEEAISLRAMESASPSSWGSRHSSLDGGGMDVLEAPESTKRQVACAMDARRLVLHKEQGIAFTRAAAAGFDVQHMAHLLAFADCFGATRLRDACVKFMAVCKKRQEACNYIEEMESEAMNSERLCLPVSARSDGSLVRHSRGQYADRQSEIHGNLRDPEASINENDISSRSHCRLFNDGQAFVGDVDMDAHSRGSSQKSNHHHHHHQRRRSALPFGVLHGSSGATVTTNGDYLSHGHSARYHYSSTSMEYDQKDVFIEQRYVEDGLPLCQNGAPGLMRSPVVPQCSSPPPPPPPPPKHSRGSRFTADTAGETCSDLGASHHRQGRRRSWARHSASHVFPAFFSSSSQSANNSRDSCSYNLDSDCIYPLESPCKPNSLGNKQLGPHPNQEGSGCVNGNGSQGHVQNLSLSMMLASDQNWQLSSRHTSASGIFHSHHVQVQQNTQGEGCGGHIPTTHMERKNAVAMDAACTNTISGVVTEMKWDEVLEHESQLPSKHDPTAAVLANSNVSWQLIPALPSPKQKALSAVQQPVQSGCSSGVRQQQHPGDVVPRSINYMDSGRLSAERTTGKDVQAGGILECSLSKKQDDKEDDLCKEAPCRSLSVKDAISLFEVKRVDVTEEFKKKHPRQQEPCRVSSTGTPRTSLSSSSVFEKPVLRRWSQIAAGNNSDCSHIETEQQSKDLCRSSPEDSCMQYDTTMVKILPEPHQSTESFHPGVIKEVELPDGDQHSSLLKESKFSTSENSPSIPPASVPDDGSLALNTAANQKSVSEFHHEENNGDVKHVVGVVKGETNSPQEPKGRFYEHYRERRDAKLREEPGSKRAEREAKLKAMHEVLEKRKEEMLADEMRVRRRERPAAVAASRSSPTLTASLTPRLAASQRQQLSSPKQNVVHKLSSPQKFFPGSSPHVNMNVMSPASAAVPGAPKLSSHAASQRWSATALVNSTTSGEILLSHSSGPCVAELRKENTKPLAVRSSTLHERKLVNKTISGTVLRSSTAPLEANRSQPAAVVSFNVYEDKKSRNSSMRRSLSLVSADLLQEAPPTVSQTPALKISKYLMVEQNNMTNKPMKHMAAAYCQAVTPDAKPFLRKGRGIGPGAGAAETDQVSPVSFEVHTEDYSCANLHMPASCTGSSQEVEVEPQLLEASSHEEVSSIYTSPAALDETYKKSSSPWIHEFSQANNPPSNSSPSRSSTSCVPISPPEALVVNIVAEKVSLESPPCIQSSPPHLPLFASSSSPRTTPFYERESCHAPCVLAAATALPPSGVNDGDDEVPHSAARSRRKWGCAEKMQPPIIIMSKESPKGIRKLLKFGRKSRNSGCSFPSSTANDWHETASTTTTTASDAEDADLELNNRMSFSNLTKRLERSWKNGGPQLLLHKGGRSVSAVRESSSSSSTAADSTAARSSNHAPRSFFSLSTFRSRSNESKSRS</sequence>
<feature type="compositionally biased region" description="Pro residues" evidence="1">
    <location>
        <begin position="415"/>
        <end position="425"/>
    </location>
</feature>
<dbReference type="EMBL" id="OZ019906">
    <property type="protein sequence ID" value="CAK9203416.1"/>
    <property type="molecule type" value="Genomic_DNA"/>
</dbReference>
<feature type="region of interest" description="Disordered" evidence="1">
    <location>
        <begin position="1002"/>
        <end position="1026"/>
    </location>
</feature>
<reference evidence="2" key="1">
    <citation type="submission" date="2024-02" db="EMBL/GenBank/DDBJ databases">
        <authorList>
            <consortium name="ELIXIR-Norway"/>
            <consortium name="Elixir Norway"/>
        </authorList>
    </citation>
    <scope>NUCLEOTIDE SEQUENCE</scope>
</reference>
<feature type="region of interest" description="Disordered" evidence="1">
    <location>
        <begin position="862"/>
        <end position="882"/>
    </location>
</feature>
<keyword evidence="3" id="KW-1185">Reference proteome</keyword>
<feature type="compositionally biased region" description="Polar residues" evidence="1">
    <location>
        <begin position="1005"/>
        <end position="1015"/>
    </location>
</feature>
<dbReference type="PANTHER" id="PTHR31008">
    <property type="entry name" value="COP1-INTERACTING PROTEIN-RELATED"/>
    <property type="match status" value="1"/>
</dbReference>
<feature type="region of interest" description="Disordered" evidence="1">
    <location>
        <begin position="750"/>
        <end position="776"/>
    </location>
</feature>
<evidence type="ECO:0000256" key="1">
    <source>
        <dbReference type="SAM" id="MobiDB-lite"/>
    </source>
</evidence>
<feature type="region of interest" description="Disordered" evidence="1">
    <location>
        <begin position="1440"/>
        <end position="1466"/>
    </location>
</feature>
<feature type="region of interest" description="Disordered" evidence="1">
    <location>
        <begin position="505"/>
        <end position="527"/>
    </location>
</feature>
<feature type="compositionally biased region" description="Low complexity" evidence="1">
    <location>
        <begin position="1508"/>
        <end position="1546"/>
    </location>
</feature>
<dbReference type="PANTHER" id="PTHR31008:SF2">
    <property type="entry name" value="COP1-INTERACTING PROTEIN-LIKE PROTEIN"/>
    <property type="match status" value="1"/>
</dbReference>
<dbReference type="Proteomes" id="UP001497512">
    <property type="component" value="Chromosome 14"/>
</dbReference>
<protein>
    <submittedName>
        <fullName evidence="2">Uncharacterized protein</fullName>
    </submittedName>
</protein>
<evidence type="ECO:0000313" key="2">
    <source>
        <dbReference type="EMBL" id="CAK9203416.1"/>
    </source>
</evidence>
<feature type="compositionally biased region" description="Low complexity" evidence="1">
    <location>
        <begin position="1303"/>
        <end position="1322"/>
    </location>
</feature>
<gene>
    <name evidence="2" type="ORF">CSSPTR1EN2_LOCUS6875</name>
</gene>
<name>A0ABP0TRT5_9BRYO</name>
<evidence type="ECO:0000313" key="3">
    <source>
        <dbReference type="Proteomes" id="UP001497512"/>
    </source>
</evidence>
<proteinExistence type="predicted"/>
<feature type="region of interest" description="Disordered" evidence="1">
    <location>
        <begin position="60"/>
        <end position="99"/>
    </location>
</feature>
<feature type="region of interest" description="Disordered" evidence="1">
    <location>
        <begin position="1496"/>
        <end position="1555"/>
    </location>
</feature>
<feature type="compositionally biased region" description="Polar residues" evidence="1">
    <location>
        <begin position="762"/>
        <end position="776"/>
    </location>
</feature>
<feature type="compositionally biased region" description="Polar residues" evidence="1">
    <location>
        <begin position="1442"/>
        <end position="1453"/>
    </location>
</feature>
<feature type="compositionally biased region" description="Basic residues" evidence="1">
    <location>
        <begin position="328"/>
        <end position="339"/>
    </location>
</feature>
<feature type="compositionally biased region" description="Basic residues" evidence="1">
    <location>
        <begin position="448"/>
        <end position="459"/>
    </location>
</feature>